<dbReference type="CDD" id="cd06465">
    <property type="entry name" value="p23_hB-ind1_like"/>
    <property type="match status" value="1"/>
</dbReference>
<dbReference type="InterPro" id="IPR045250">
    <property type="entry name" value="p23-like"/>
</dbReference>
<dbReference type="PROSITE" id="PS51203">
    <property type="entry name" value="CS"/>
    <property type="match status" value="1"/>
</dbReference>
<dbReference type="GO" id="GO:0005634">
    <property type="term" value="C:nucleus"/>
    <property type="evidence" value="ECO:0007669"/>
    <property type="project" value="TreeGrafter"/>
</dbReference>
<dbReference type="VEuPathDB" id="FungiDB:T551_00774"/>
<gene>
    <name evidence="4" type="ORF">T551_00774</name>
</gene>
<keyword evidence="5" id="KW-1185">Reference proteome</keyword>
<dbReference type="GO" id="GO:0005829">
    <property type="term" value="C:cytosol"/>
    <property type="evidence" value="ECO:0007669"/>
    <property type="project" value="TreeGrafter"/>
</dbReference>
<feature type="compositionally biased region" description="Basic and acidic residues" evidence="2">
    <location>
        <begin position="172"/>
        <end position="184"/>
    </location>
</feature>
<dbReference type="PANTHER" id="PTHR22932">
    <property type="entry name" value="TELOMERASE-BINDING PROTEIN P23 HSP90 CO-CHAPERONE"/>
    <property type="match status" value="1"/>
</dbReference>
<evidence type="ECO:0000256" key="2">
    <source>
        <dbReference type="SAM" id="MobiDB-lite"/>
    </source>
</evidence>
<feature type="compositionally biased region" description="Acidic residues" evidence="2">
    <location>
        <begin position="157"/>
        <end position="171"/>
    </location>
</feature>
<evidence type="ECO:0000256" key="1">
    <source>
        <dbReference type="ARBA" id="ARBA00025733"/>
    </source>
</evidence>
<sequence>MHATPEVKWAQRSSETDAAKNVLYLTFEAPNTVDPKVDVTATGLLFNAETRAGGKYSVTLEFYKEVEKESLKVHRTDRGVFLTLQKKELGDKYWPRLVKAPGKCGYIRTDFDKWVDEDEQNVRTDDFSSQFGGMDGFDFNGFSGNGDAEDMPKLDDMDSDSDAPSDMDDESREDKKDESPEAGD</sequence>
<dbReference type="GeneID" id="28939293"/>
<comment type="caution">
    <text evidence="4">The sequence shown here is derived from an EMBL/GenBank/DDBJ whole genome shotgun (WGS) entry which is preliminary data.</text>
</comment>
<dbReference type="GO" id="GO:0006457">
    <property type="term" value="P:protein folding"/>
    <property type="evidence" value="ECO:0007669"/>
    <property type="project" value="TreeGrafter"/>
</dbReference>
<dbReference type="OrthoDB" id="1564555at2759"/>
<dbReference type="GO" id="GO:0051087">
    <property type="term" value="F:protein-folding chaperone binding"/>
    <property type="evidence" value="ECO:0007669"/>
    <property type="project" value="TreeGrafter"/>
</dbReference>
<dbReference type="STRING" id="1408657.A0A0W4ZUP8"/>
<dbReference type="SUPFAM" id="SSF49764">
    <property type="entry name" value="HSP20-like chaperones"/>
    <property type="match status" value="1"/>
</dbReference>
<dbReference type="EMBL" id="LFWA01000003">
    <property type="protein sequence ID" value="KTW32092.1"/>
    <property type="molecule type" value="Genomic_DNA"/>
</dbReference>
<feature type="domain" description="CS" evidence="3">
    <location>
        <begin position="2"/>
        <end position="98"/>
    </location>
</feature>
<dbReference type="GO" id="GO:0051879">
    <property type="term" value="F:Hsp90 protein binding"/>
    <property type="evidence" value="ECO:0007669"/>
    <property type="project" value="InterPro"/>
</dbReference>
<dbReference type="AlphaFoldDB" id="A0A0W4ZUP8"/>
<protein>
    <recommendedName>
        <fullName evidence="3">CS domain-containing protein</fullName>
    </recommendedName>
</protein>
<accession>A0A0W4ZUP8</accession>
<evidence type="ECO:0000313" key="5">
    <source>
        <dbReference type="Proteomes" id="UP000053447"/>
    </source>
</evidence>
<evidence type="ECO:0000313" key="4">
    <source>
        <dbReference type="EMBL" id="KTW32092.1"/>
    </source>
</evidence>
<comment type="similarity">
    <text evidence="1">Belongs to the p23/wos2 family.</text>
</comment>
<proteinExistence type="inferred from homology"/>
<name>A0A0W4ZUP8_PNEJ7</name>
<dbReference type="InterPro" id="IPR007052">
    <property type="entry name" value="CS_dom"/>
</dbReference>
<organism evidence="4 5">
    <name type="scientific">Pneumocystis jirovecii (strain RU7)</name>
    <name type="common">Human pneumocystis pneumonia agent</name>
    <dbReference type="NCBI Taxonomy" id="1408657"/>
    <lineage>
        <taxon>Eukaryota</taxon>
        <taxon>Fungi</taxon>
        <taxon>Dikarya</taxon>
        <taxon>Ascomycota</taxon>
        <taxon>Taphrinomycotina</taxon>
        <taxon>Pneumocystomycetes</taxon>
        <taxon>Pneumocystaceae</taxon>
        <taxon>Pneumocystis</taxon>
    </lineage>
</organism>
<dbReference type="Gene3D" id="2.60.40.790">
    <property type="match status" value="1"/>
</dbReference>
<reference evidence="5" key="1">
    <citation type="journal article" date="2016" name="Nat. Commun.">
        <title>Genome analysis of three Pneumocystis species reveals adaptation mechanisms to life exclusively in mammalian hosts.</title>
        <authorList>
            <person name="Ma L."/>
            <person name="Chen Z."/>
            <person name="Huang D.W."/>
            <person name="Kutty G."/>
            <person name="Ishihara M."/>
            <person name="Wang H."/>
            <person name="Abouelleil A."/>
            <person name="Bishop L."/>
            <person name="Davey E."/>
            <person name="Deng R."/>
            <person name="Deng X."/>
            <person name="Fan L."/>
            <person name="Fantoni G."/>
            <person name="Fitzgerald M."/>
            <person name="Gogineni E."/>
            <person name="Goldberg J.M."/>
            <person name="Handley G."/>
            <person name="Hu X."/>
            <person name="Huber C."/>
            <person name="Jiao X."/>
            <person name="Jones K."/>
            <person name="Levin J.Z."/>
            <person name="Liu Y."/>
            <person name="Macdonald P."/>
            <person name="Melnikov A."/>
            <person name="Raley C."/>
            <person name="Sassi M."/>
            <person name="Sherman B.T."/>
            <person name="Song X."/>
            <person name="Sykes S."/>
            <person name="Tran B."/>
            <person name="Walsh L."/>
            <person name="Xia Y."/>
            <person name="Yang J."/>
            <person name="Young S."/>
            <person name="Zeng Q."/>
            <person name="Zheng X."/>
            <person name="Stephens R."/>
            <person name="Nusbaum C."/>
            <person name="Birren B.W."/>
            <person name="Azadi P."/>
            <person name="Lempicki R.A."/>
            <person name="Cuomo C.A."/>
            <person name="Kovacs J.A."/>
        </authorList>
    </citation>
    <scope>NUCLEOTIDE SEQUENCE [LARGE SCALE GENOMIC DNA]</scope>
    <source>
        <strain evidence="5">RU7</strain>
    </source>
</reference>
<dbReference type="GO" id="GO:0051131">
    <property type="term" value="P:chaperone-mediated protein complex assembly"/>
    <property type="evidence" value="ECO:0007669"/>
    <property type="project" value="TreeGrafter"/>
</dbReference>
<dbReference type="RefSeq" id="XP_018230784.1">
    <property type="nucleotide sequence ID" value="XM_018373038.1"/>
</dbReference>
<evidence type="ECO:0000259" key="3">
    <source>
        <dbReference type="PROSITE" id="PS51203"/>
    </source>
</evidence>
<dbReference type="PANTHER" id="PTHR22932:SF1">
    <property type="entry name" value="CO-CHAPERONE PROTEIN DAF-41"/>
    <property type="match status" value="1"/>
</dbReference>
<dbReference type="FunFam" id="2.60.40.790:FF:000013">
    <property type="entry name" value="Very-long-chain (3R)-3-hydroxyacyl-CoA dehydratase"/>
    <property type="match status" value="1"/>
</dbReference>
<feature type="region of interest" description="Disordered" evidence="2">
    <location>
        <begin position="139"/>
        <end position="184"/>
    </location>
</feature>
<dbReference type="InterPro" id="IPR008978">
    <property type="entry name" value="HSP20-like_chaperone"/>
</dbReference>
<dbReference type="Proteomes" id="UP000053447">
    <property type="component" value="Unassembled WGS sequence"/>
</dbReference>